<dbReference type="InterPro" id="IPR018833">
    <property type="entry name" value="Rv2993c-like_N"/>
</dbReference>
<dbReference type="InterPro" id="IPR036663">
    <property type="entry name" value="Fumarylacetoacetase_C_sf"/>
</dbReference>
<dbReference type="Pfam" id="PF10370">
    <property type="entry name" value="Rv2993c-like_N"/>
    <property type="match status" value="1"/>
</dbReference>
<dbReference type="AlphaFoldDB" id="A0A9W6CXG4"/>
<dbReference type="RefSeq" id="WP_281886049.1">
    <property type="nucleotide sequence ID" value="NZ_BSDP01000001.1"/>
</dbReference>
<organism evidence="4 5">
    <name type="scientific">Agromyces rhizosphaerae</name>
    <dbReference type="NCBI Taxonomy" id="88374"/>
    <lineage>
        <taxon>Bacteria</taxon>
        <taxon>Bacillati</taxon>
        <taxon>Actinomycetota</taxon>
        <taxon>Actinomycetes</taxon>
        <taxon>Micrococcales</taxon>
        <taxon>Microbacteriaceae</taxon>
        <taxon>Agromyces</taxon>
    </lineage>
</organism>
<dbReference type="InterPro" id="IPR011234">
    <property type="entry name" value="Fumarylacetoacetase-like_C"/>
</dbReference>
<evidence type="ECO:0000259" key="2">
    <source>
        <dbReference type="Pfam" id="PF01557"/>
    </source>
</evidence>
<gene>
    <name evidence="4" type="ORF">ARHIZOSPH14_28060</name>
</gene>
<feature type="domain" description="Fumarylacetoacetase-like C-terminal" evidence="2">
    <location>
        <begin position="59"/>
        <end position="254"/>
    </location>
</feature>
<dbReference type="FunFam" id="3.90.850.10:FF:000002">
    <property type="entry name" value="2-hydroxyhepta-2,4-diene-1,7-dioate isomerase"/>
    <property type="match status" value="1"/>
</dbReference>
<dbReference type="Gene3D" id="2.30.30.370">
    <property type="entry name" value="FAH"/>
    <property type="match status" value="1"/>
</dbReference>
<reference evidence="4" key="1">
    <citation type="submission" date="2022-12" db="EMBL/GenBank/DDBJ databases">
        <title>Reference genome sequencing for broad-spectrum identification of bacterial and archaeal isolates by mass spectrometry.</title>
        <authorList>
            <person name="Sekiguchi Y."/>
            <person name="Tourlousse D.M."/>
        </authorList>
    </citation>
    <scope>NUCLEOTIDE SEQUENCE</scope>
    <source>
        <strain evidence="4">14</strain>
    </source>
</reference>
<name>A0A9W6CXG4_9MICO</name>
<comment type="caution">
    <text evidence="4">The sequence shown here is derived from an EMBL/GenBank/DDBJ whole genome shotgun (WGS) entry which is preliminary data.</text>
</comment>
<sequence length="257" mass="27219">MKIARFSHGGAITFGIIDEEERELVVLKGDPMFSGYDPTGERVPLGEVALLAPVIPRSKVVAVGRNYHEHAAEFGNEAPSEPLLFFKPNTSVIGPGDAIVLPPQSERVDFEGELAVVIGRIARNVAAEDADDVIFGYTVANDVTARDLQKTDGQWARAKGFDTFCPVGPVIETEFDVSAGEIETLVNGERKQHGTFDLMVHSIADVIAYASAAFTLLPGDLVLTGTPAGVGPIVDGDRVEVKVPGIGTLGNPVRSAG</sequence>
<dbReference type="PANTHER" id="PTHR11820">
    <property type="entry name" value="ACYLPYRUVASE"/>
    <property type="match status" value="1"/>
</dbReference>
<dbReference type="PANTHER" id="PTHR11820:SF7">
    <property type="entry name" value="ACYLPYRUVASE FAHD1, MITOCHONDRIAL"/>
    <property type="match status" value="1"/>
</dbReference>
<dbReference type="GO" id="GO:0016853">
    <property type="term" value="F:isomerase activity"/>
    <property type="evidence" value="ECO:0007669"/>
    <property type="project" value="UniProtKB-KW"/>
</dbReference>
<evidence type="ECO:0000256" key="1">
    <source>
        <dbReference type="ARBA" id="ARBA00022723"/>
    </source>
</evidence>
<protein>
    <submittedName>
        <fullName evidence="4">2-hydroxyhepta-2,4-diene-1,7-dioate isomerase</fullName>
    </submittedName>
</protein>
<feature type="domain" description="Rv2993c-like N-terminal" evidence="3">
    <location>
        <begin position="1"/>
        <end position="53"/>
    </location>
</feature>
<keyword evidence="4" id="KW-0413">Isomerase</keyword>
<evidence type="ECO:0000313" key="4">
    <source>
        <dbReference type="EMBL" id="GLI28564.1"/>
    </source>
</evidence>
<dbReference type="EMBL" id="BSDP01000001">
    <property type="protein sequence ID" value="GLI28564.1"/>
    <property type="molecule type" value="Genomic_DNA"/>
</dbReference>
<evidence type="ECO:0000313" key="5">
    <source>
        <dbReference type="Proteomes" id="UP001144396"/>
    </source>
</evidence>
<dbReference type="GO" id="GO:0046872">
    <property type="term" value="F:metal ion binding"/>
    <property type="evidence" value="ECO:0007669"/>
    <property type="project" value="UniProtKB-KW"/>
</dbReference>
<dbReference type="Gene3D" id="3.90.850.10">
    <property type="entry name" value="Fumarylacetoacetase-like, C-terminal domain"/>
    <property type="match status" value="1"/>
</dbReference>
<keyword evidence="5" id="KW-1185">Reference proteome</keyword>
<dbReference type="SUPFAM" id="SSF56529">
    <property type="entry name" value="FAH"/>
    <property type="match status" value="1"/>
</dbReference>
<dbReference type="GO" id="GO:0018773">
    <property type="term" value="F:acetylpyruvate hydrolase activity"/>
    <property type="evidence" value="ECO:0007669"/>
    <property type="project" value="TreeGrafter"/>
</dbReference>
<evidence type="ECO:0000259" key="3">
    <source>
        <dbReference type="Pfam" id="PF10370"/>
    </source>
</evidence>
<dbReference type="GO" id="GO:0019752">
    <property type="term" value="P:carboxylic acid metabolic process"/>
    <property type="evidence" value="ECO:0007669"/>
    <property type="project" value="UniProtKB-ARBA"/>
</dbReference>
<dbReference type="Proteomes" id="UP001144396">
    <property type="component" value="Unassembled WGS sequence"/>
</dbReference>
<dbReference type="Pfam" id="PF01557">
    <property type="entry name" value="FAA_hydrolase"/>
    <property type="match status" value="1"/>
</dbReference>
<accession>A0A9W6CXG4</accession>
<keyword evidence="1" id="KW-0479">Metal-binding</keyword>
<proteinExistence type="predicted"/>